<dbReference type="Pfam" id="PF01694">
    <property type="entry name" value="Rhomboid"/>
    <property type="match status" value="1"/>
</dbReference>
<gene>
    <name evidence="7" type="primary">glpG</name>
    <name evidence="7" type="ORF">CLORY_17600</name>
</gene>
<sequence length="191" mass="21507">MRGRFVRVKYNAPVILTFTFLALLSYALGVLTNGLTTRLIFSNYRTSFSDPLEYVRLFSYILGHANWEHLSGNFIIILMVGPMLEEKYGSKVLVRLILITAFISGVIHMFLFNDMLLGASGIVYMFIILSSFVNAREGEIPLTLIIVFCIFVGKEIYEGVVSPDNISQMTHIIGGICGAFFAFNKKIIDRL</sequence>
<dbReference type="PANTHER" id="PTHR43066">
    <property type="entry name" value="RHOMBOID-RELATED PROTEIN"/>
    <property type="match status" value="1"/>
</dbReference>
<feature type="domain" description="Peptidase S54 rhomboid" evidence="6">
    <location>
        <begin position="53"/>
        <end position="183"/>
    </location>
</feature>
<dbReference type="InterPro" id="IPR035952">
    <property type="entry name" value="Rhomboid-like_sf"/>
</dbReference>
<evidence type="ECO:0000256" key="4">
    <source>
        <dbReference type="ARBA" id="ARBA00023136"/>
    </source>
</evidence>
<feature type="transmembrane region" description="Helical" evidence="5">
    <location>
        <begin position="117"/>
        <end position="135"/>
    </location>
</feature>
<evidence type="ECO:0000313" key="7">
    <source>
        <dbReference type="EMBL" id="OPJ62391.1"/>
    </source>
</evidence>
<evidence type="ECO:0000256" key="5">
    <source>
        <dbReference type="SAM" id="Phobius"/>
    </source>
</evidence>
<dbReference type="GO" id="GO:0006508">
    <property type="term" value="P:proteolysis"/>
    <property type="evidence" value="ECO:0007669"/>
    <property type="project" value="UniProtKB-KW"/>
</dbReference>
<dbReference type="GO" id="GO:0016020">
    <property type="term" value="C:membrane"/>
    <property type="evidence" value="ECO:0007669"/>
    <property type="project" value="UniProtKB-SubCell"/>
</dbReference>
<dbReference type="RefSeq" id="WP_341456639.1">
    <property type="nucleotide sequence ID" value="NZ_MZGV01000015.1"/>
</dbReference>
<evidence type="ECO:0000313" key="8">
    <source>
        <dbReference type="Proteomes" id="UP000190080"/>
    </source>
</evidence>
<dbReference type="Gene3D" id="1.20.1540.10">
    <property type="entry name" value="Rhomboid-like"/>
    <property type="match status" value="1"/>
</dbReference>
<keyword evidence="3 5" id="KW-1133">Transmembrane helix</keyword>
<evidence type="ECO:0000256" key="3">
    <source>
        <dbReference type="ARBA" id="ARBA00022989"/>
    </source>
</evidence>
<proteinExistence type="predicted"/>
<feature type="transmembrane region" description="Helical" evidence="5">
    <location>
        <begin position="166"/>
        <end position="183"/>
    </location>
</feature>
<evidence type="ECO:0000256" key="1">
    <source>
        <dbReference type="ARBA" id="ARBA00004141"/>
    </source>
</evidence>
<dbReference type="EC" id="3.4.21.105" evidence="7"/>
<comment type="subcellular location">
    <subcellularLocation>
        <location evidence="1">Membrane</location>
        <topology evidence="1">Multi-pass membrane protein</topology>
    </subcellularLocation>
</comment>
<dbReference type="SUPFAM" id="SSF144091">
    <property type="entry name" value="Rhomboid-like"/>
    <property type="match status" value="1"/>
</dbReference>
<feature type="transmembrane region" description="Helical" evidence="5">
    <location>
        <begin position="57"/>
        <end position="80"/>
    </location>
</feature>
<dbReference type="InterPro" id="IPR022764">
    <property type="entry name" value="Peptidase_S54_rhomboid_dom"/>
</dbReference>
<keyword evidence="8" id="KW-1185">Reference proteome</keyword>
<dbReference type="STRING" id="1450648.CLORY_17600"/>
<comment type="caution">
    <text evidence="7">The sequence shown here is derived from an EMBL/GenBank/DDBJ whole genome shotgun (WGS) entry which is preliminary data.</text>
</comment>
<protein>
    <submittedName>
        <fullName evidence="7">Rhomboid protease GlpG</fullName>
        <ecNumber evidence="7">3.4.21.105</ecNumber>
    </submittedName>
</protein>
<dbReference type="EMBL" id="MZGV01000015">
    <property type="protein sequence ID" value="OPJ62391.1"/>
    <property type="molecule type" value="Genomic_DNA"/>
</dbReference>
<dbReference type="Proteomes" id="UP000190080">
    <property type="component" value="Unassembled WGS sequence"/>
</dbReference>
<evidence type="ECO:0000259" key="6">
    <source>
        <dbReference type="Pfam" id="PF01694"/>
    </source>
</evidence>
<keyword evidence="7" id="KW-0645">Protease</keyword>
<feature type="transmembrane region" description="Helical" evidence="5">
    <location>
        <begin position="92"/>
        <end position="111"/>
    </location>
</feature>
<dbReference type="GO" id="GO:0004252">
    <property type="term" value="F:serine-type endopeptidase activity"/>
    <property type="evidence" value="ECO:0007669"/>
    <property type="project" value="InterPro"/>
</dbReference>
<feature type="transmembrane region" description="Helical" evidence="5">
    <location>
        <begin position="142"/>
        <end position="160"/>
    </location>
</feature>
<evidence type="ECO:0000256" key="2">
    <source>
        <dbReference type="ARBA" id="ARBA00022692"/>
    </source>
</evidence>
<organism evidence="7 8">
    <name type="scientific">Clostridium oryzae</name>
    <dbReference type="NCBI Taxonomy" id="1450648"/>
    <lineage>
        <taxon>Bacteria</taxon>
        <taxon>Bacillati</taxon>
        <taxon>Bacillota</taxon>
        <taxon>Clostridia</taxon>
        <taxon>Eubacteriales</taxon>
        <taxon>Clostridiaceae</taxon>
        <taxon>Clostridium</taxon>
    </lineage>
</organism>
<keyword evidence="7" id="KW-0378">Hydrolase</keyword>
<name>A0A1V4IQU3_9CLOT</name>
<keyword evidence="2 5" id="KW-0812">Transmembrane</keyword>
<accession>A0A1V4IQU3</accession>
<keyword evidence="4 5" id="KW-0472">Membrane</keyword>
<reference evidence="7 8" key="1">
    <citation type="submission" date="2017-03" db="EMBL/GenBank/DDBJ databases">
        <title>Genome sequence of Clostridium oryzae DSM 28571.</title>
        <authorList>
            <person name="Poehlein A."/>
            <person name="Daniel R."/>
        </authorList>
    </citation>
    <scope>NUCLEOTIDE SEQUENCE [LARGE SCALE GENOMIC DNA]</scope>
    <source>
        <strain evidence="7 8">DSM 28571</strain>
    </source>
</reference>
<dbReference type="AlphaFoldDB" id="A0A1V4IQU3"/>